<dbReference type="Gene3D" id="3.40.50.300">
    <property type="entry name" value="P-loop containing nucleotide triphosphate hydrolases"/>
    <property type="match status" value="1"/>
</dbReference>
<comment type="caution">
    <text evidence="2">The sequence shown here is derived from an EMBL/GenBank/DDBJ whole genome shotgun (WGS) entry which is preliminary data.</text>
</comment>
<name>A0ABV1B6U2_9FIRM</name>
<dbReference type="SUPFAM" id="SSF52540">
    <property type="entry name" value="P-loop containing nucleoside triphosphate hydrolases"/>
    <property type="match status" value="1"/>
</dbReference>
<proteinExistence type="predicted"/>
<evidence type="ECO:0000313" key="3">
    <source>
        <dbReference type="Proteomes" id="UP001469749"/>
    </source>
</evidence>
<dbReference type="PANTHER" id="PTHR47957">
    <property type="entry name" value="ATP-DEPENDENT HELICASE HRQ1"/>
    <property type="match status" value="1"/>
</dbReference>
<protein>
    <submittedName>
        <fullName evidence="2">Zn-binding domain-containing protein</fullName>
    </submittedName>
</protein>
<dbReference type="EMBL" id="JBBMEK010000213">
    <property type="protein sequence ID" value="MEQ2366145.1"/>
    <property type="molecule type" value="Genomic_DNA"/>
</dbReference>
<dbReference type="Pfam" id="PF09369">
    <property type="entry name" value="MZB"/>
    <property type="match status" value="1"/>
</dbReference>
<organism evidence="2 3">
    <name type="scientific">Coprococcus intestinihominis</name>
    <dbReference type="NCBI Taxonomy" id="3133154"/>
    <lineage>
        <taxon>Bacteria</taxon>
        <taxon>Bacillati</taxon>
        <taxon>Bacillota</taxon>
        <taxon>Clostridia</taxon>
        <taxon>Lachnospirales</taxon>
        <taxon>Lachnospiraceae</taxon>
        <taxon>Coprococcus</taxon>
    </lineage>
</organism>
<dbReference type="InterPro" id="IPR027417">
    <property type="entry name" value="P-loop_NTPase"/>
</dbReference>
<dbReference type="SMART" id="SM00490">
    <property type="entry name" value="HELICc"/>
    <property type="match status" value="1"/>
</dbReference>
<dbReference type="PROSITE" id="PS51194">
    <property type="entry name" value="HELICASE_CTER"/>
    <property type="match status" value="1"/>
</dbReference>
<dbReference type="PANTHER" id="PTHR47957:SF3">
    <property type="entry name" value="ATP-DEPENDENT HELICASE HRQ1"/>
    <property type="match status" value="1"/>
</dbReference>
<dbReference type="Proteomes" id="UP001469749">
    <property type="component" value="Unassembled WGS sequence"/>
</dbReference>
<keyword evidence="3" id="KW-1185">Reference proteome</keyword>
<dbReference type="Pfam" id="PF00271">
    <property type="entry name" value="Helicase_C"/>
    <property type="match status" value="1"/>
</dbReference>
<dbReference type="InterPro" id="IPR001650">
    <property type="entry name" value="Helicase_C-like"/>
</dbReference>
<accession>A0ABV1B6U2</accession>
<feature type="domain" description="Helicase C-terminal" evidence="1">
    <location>
        <begin position="452"/>
        <end position="599"/>
    </location>
</feature>
<sequence>MDLDYPEDRFIWNKKGAISGNNFKEIHYYVIPNNVVFLPKKDYRVGWLNALAGRIEEDDSHAGEKNYIHVAYSTKSPKDEPNKMTFATCPRCQKMHLKVSDFSTKGNEPFFHLVSEQLMIQPPVITDEAKLELTPNAGRKVLLFSDSRQRAATLAKELTSVADEDAMRKALTVAAKELEEWAEKNDKAPSMDLLYVSFLKVALDHRLRFFYGTDEEDLHNHLEVMRSTLERYAKQARRGRRYSKIDYKELKDQKFATVPDLYSRYLLKILCSNFRSFTDLGLCWVEPCNYMLIDEVLDEIENSKINLDEEQFFALFTAWAAEVLTDSYAYDYDINRNVRRSLTNVPRFGIDPEGKLPNRFKKLLNDNGINDEQQKLLYKQFVKFAQKGSDDNENVYLNPHAIALRFDDKREWYKCPSCGRVFPYTLWGKCAWCCEGEPKVMTENEFKGLEFWRQPILDAIEGKKDALMTRINTEEHTAQLSHKDQRIDMWSTTEEYELRFQNVYIDDKGPVDVLSCTTTMEVGIDIGSLTAVGLRNIPPMRENYQQRAGRAGRRGSAISTIVTYTDNGPHDSYYFNNPEKIIAGDPRYPSIDTDNRKLLYRHLNVIYFADFLQRYNVSANDIGIIAFSKDYELEFFEYIKTKNLSEAELKTLVPEGLRSYVKSQKEELITAVEALTQKVVEFEDDYYDSNNNEKKLLDVLLEEGIFPTYSFPRNVVGFSIENSKGDKVEQEPDRSLDMAISEYAPGRLIVVNKKTYKSGGIYSFHSKFSEDGKEHPARKYFENKEYHKWIFYCENQSCNWVGEKDPGKVCPFCRQESIKCKQMVKPWGFAPIGGTSIREAEAEAEMSYAELPSYASPISDEQMFKESRFAHMRYGRLMDQPLTIMNQGPDSTGFTICEDCGAAVPGDDEIGLQKIPQPYRHPYGRMVKCSHPSDRITHAFLGHQFLTDMMLIEIELDPKNVNTRQEELWIDNAALSLSEAMVLAAGSLLDVEFNDLKGGYRLRYTDDRVYVDIFLFDSLSSGAGYSSMLTDKIPELVQETYKVLQCKTNCTTACHDCLKHYWNQRVHNRLDRHAAKQLLDWCTAEQLPTEIPFDKQLRIVSGIKETALLDADFVIKSSTEKMWIEKGNKKVGLYIYPAMWTKNNSNIPRGCIAISDKMILSAMPYAYSKIRDGI</sequence>
<reference evidence="2 3" key="1">
    <citation type="submission" date="2024-03" db="EMBL/GenBank/DDBJ databases">
        <title>Human intestinal bacterial collection.</title>
        <authorList>
            <person name="Pauvert C."/>
            <person name="Hitch T.C.A."/>
            <person name="Clavel T."/>
        </authorList>
    </citation>
    <scope>NUCLEOTIDE SEQUENCE [LARGE SCALE GENOMIC DNA]</scope>
    <source>
        <strain evidence="2 3">CLA-AA-H190</strain>
    </source>
</reference>
<gene>
    <name evidence="2" type="ORF">WMO25_13805</name>
</gene>
<evidence type="ECO:0000259" key="1">
    <source>
        <dbReference type="PROSITE" id="PS51194"/>
    </source>
</evidence>
<dbReference type="InterPro" id="IPR018973">
    <property type="entry name" value="MZB"/>
</dbReference>
<dbReference type="RefSeq" id="WP_349085781.1">
    <property type="nucleotide sequence ID" value="NZ_JBBMEK010000213.1"/>
</dbReference>
<evidence type="ECO:0000313" key="2">
    <source>
        <dbReference type="EMBL" id="MEQ2366145.1"/>
    </source>
</evidence>